<dbReference type="Pfam" id="PF04577">
    <property type="entry name" value="Glyco_transf_61"/>
    <property type="match status" value="1"/>
</dbReference>
<evidence type="ECO:0000313" key="6">
    <source>
        <dbReference type="EMBL" id="KAG8391228.1"/>
    </source>
</evidence>
<evidence type="ECO:0000256" key="4">
    <source>
        <dbReference type="ARBA" id="ARBA00023180"/>
    </source>
</evidence>
<keyword evidence="7" id="KW-1185">Reference proteome</keyword>
<keyword evidence="3" id="KW-0808">Transferase</keyword>
<evidence type="ECO:0000313" key="7">
    <source>
        <dbReference type="Proteomes" id="UP000826271"/>
    </source>
</evidence>
<dbReference type="EMBL" id="WHWC01000001">
    <property type="protein sequence ID" value="KAG8391228.1"/>
    <property type="molecule type" value="Genomic_DNA"/>
</dbReference>
<dbReference type="GO" id="GO:0000139">
    <property type="term" value="C:Golgi membrane"/>
    <property type="evidence" value="ECO:0007669"/>
    <property type="project" value="UniProtKB-SubCell"/>
</dbReference>
<protein>
    <recommendedName>
        <fullName evidence="5">Glycosyltransferase 61 catalytic domain-containing protein</fullName>
    </recommendedName>
</protein>
<feature type="domain" description="Glycosyltransferase 61 catalytic" evidence="5">
    <location>
        <begin position="269"/>
        <end position="376"/>
    </location>
</feature>
<sequence length="471" mass="53670">MGLPISDIKLIRTDTTLDLSQKAEKGCIQEHVGDALYMLSEEDMVLSEDSEAGSTVGSAANLQLPITAQNMLVVNDTSIISQPIEIETKKVEPLCRISKAYANYCEIEGDVRIDPNSSTVFVVTKSINSSYSLSMQPYPRKGISHVKNWTISLISDYDDNMTIPKCSQTHNFPAILFSIGGFSGNHFHDFADLILPLYTTSFRFHKDVHFLASDYKPWWPSKFRGVLKRLSRHDVVDIDREKQVRCYDKMVVGLQFHKELIVDPSSESPVSMYQFREFLRQTYSLQRTKAIKWKKGHATTSPRLMIISRKRTRILTNELQLSQVAKRLGYEVVLAEAEVSTNLTRFAQTVNSCDVLMGIHGAGLTNMVFLPDNAILIQVVPLGRIDGFARLDFGNPASDMNIRYLEYKITMKESSLSQQYPMDHPFLRDPLSFHRKGWEKLRSIYLDNQNVTIDIHRFKPNLANALKLLRH</sequence>
<dbReference type="GO" id="GO:0016763">
    <property type="term" value="F:pentosyltransferase activity"/>
    <property type="evidence" value="ECO:0007669"/>
    <property type="project" value="UniProtKB-ARBA"/>
</dbReference>
<dbReference type="PANTHER" id="PTHR20961">
    <property type="entry name" value="GLYCOSYLTRANSFERASE"/>
    <property type="match status" value="1"/>
</dbReference>
<gene>
    <name evidence="6" type="ORF">BUALT_Bualt01G0166000</name>
</gene>
<proteinExistence type="predicted"/>
<organism evidence="6 7">
    <name type="scientific">Buddleja alternifolia</name>
    <dbReference type="NCBI Taxonomy" id="168488"/>
    <lineage>
        <taxon>Eukaryota</taxon>
        <taxon>Viridiplantae</taxon>
        <taxon>Streptophyta</taxon>
        <taxon>Embryophyta</taxon>
        <taxon>Tracheophyta</taxon>
        <taxon>Spermatophyta</taxon>
        <taxon>Magnoliopsida</taxon>
        <taxon>eudicotyledons</taxon>
        <taxon>Gunneridae</taxon>
        <taxon>Pentapetalae</taxon>
        <taxon>asterids</taxon>
        <taxon>lamiids</taxon>
        <taxon>Lamiales</taxon>
        <taxon>Scrophulariaceae</taxon>
        <taxon>Buddlejeae</taxon>
        <taxon>Buddleja</taxon>
    </lineage>
</organism>
<dbReference type="PANTHER" id="PTHR20961:SF149">
    <property type="entry name" value="PROTEIN O-LINKED-MANNOSE BETA-1,4-N-ACETYLGLUCOSAMINYLTRANSFERASE 2-LIKE"/>
    <property type="match status" value="1"/>
</dbReference>
<keyword evidence="2" id="KW-0328">Glycosyltransferase</keyword>
<evidence type="ECO:0000256" key="1">
    <source>
        <dbReference type="ARBA" id="ARBA00004323"/>
    </source>
</evidence>
<reference evidence="6" key="1">
    <citation type="submission" date="2019-10" db="EMBL/GenBank/DDBJ databases">
        <authorList>
            <person name="Zhang R."/>
            <person name="Pan Y."/>
            <person name="Wang J."/>
            <person name="Ma R."/>
            <person name="Yu S."/>
        </authorList>
    </citation>
    <scope>NUCLEOTIDE SEQUENCE</scope>
    <source>
        <strain evidence="6">LA-IB0</strain>
        <tissue evidence="6">Leaf</tissue>
    </source>
</reference>
<dbReference type="AlphaFoldDB" id="A0AAV6YA23"/>
<dbReference type="InterPro" id="IPR007657">
    <property type="entry name" value="Glycosyltransferase_61"/>
</dbReference>
<comment type="caution">
    <text evidence="6">The sequence shown here is derived from an EMBL/GenBank/DDBJ whole genome shotgun (WGS) entry which is preliminary data.</text>
</comment>
<dbReference type="Proteomes" id="UP000826271">
    <property type="component" value="Unassembled WGS sequence"/>
</dbReference>
<evidence type="ECO:0000259" key="5">
    <source>
        <dbReference type="Pfam" id="PF04577"/>
    </source>
</evidence>
<evidence type="ECO:0000256" key="3">
    <source>
        <dbReference type="ARBA" id="ARBA00022679"/>
    </source>
</evidence>
<name>A0AAV6YA23_9LAMI</name>
<keyword evidence="4" id="KW-0325">Glycoprotein</keyword>
<evidence type="ECO:0000256" key="2">
    <source>
        <dbReference type="ARBA" id="ARBA00022676"/>
    </source>
</evidence>
<comment type="subcellular location">
    <subcellularLocation>
        <location evidence="1">Golgi apparatus membrane</location>
        <topology evidence="1">Single-pass type II membrane protein</topology>
    </subcellularLocation>
</comment>
<accession>A0AAV6YA23</accession>
<dbReference type="InterPro" id="IPR049625">
    <property type="entry name" value="Glyco_transf_61_cat"/>
</dbReference>